<keyword evidence="2" id="KW-0732">Signal</keyword>
<gene>
    <name evidence="3" type="ORF">CCR75_007023</name>
</gene>
<evidence type="ECO:0000313" key="4">
    <source>
        <dbReference type="Proteomes" id="UP000294530"/>
    </source>
</evidence>
<protein>
    <submittedName>
        <fullName evidence="3">Uncharacterized protein</fullName>
    </submittedName>
</protein>
<feature type="region of interest" description="Disordered" evidence="1">
    <location>
        <begin position="76"/>
        <end position="101"/>
    </location>
</feature>
<feature type="signal peptide" evidence="2">
    <location>
        <begin position="1"/>
        <end position="22"/>
    </location>
</feature>
<dbReference type="GeneID" id="94350758"/>
<evidence type="ECO:0000256" key="1">
    <source>
        <dbReference type="SAM" id="MobiDB-lite"/>
    </source>
</evidence>
<feature type="chain" id="PRO_5037906898" evidence="2">
    <location>
        <begin position="23"/>
        <end position="625"/>
    </location>
</feature>
<reference evidence="3 4" key="1">
    <citation type="journal article" date="2021" name="Genome Biol.">
        <title>AFLAP: assembly-free linkage analysis pipeline using k-mers from genome sequencing data.</title>
        <authorList>
            <person name="Fletcher K."/>
            <person name="Zhang L."/>
            <person name="Gil J."/>
            <person name="Han R."/>
            <person name="Cavanaugh K."/>
            <person name="Michelmore R."/>
        </authorList>
    </citation>
    <scope>NUCLEOTIDE SEQUENCE [LARGE SCALE GENOMIC DNA]</scope>
    <source>
        <strain evidence="3 4">SF5</strain>
    </source>
</reference>
<dbReference type="KEGG" id="blac:94350758"/>
<evidence type="ECO:0000313" key="3">
    <source>
        <dbReference type="EMBL" id="TDH70026.1"/>
    </source>
</evidence>
<dbReference type="AlphaFoldDB" id="A0A976FNS1"/>
<accession>A0A976FNS1</accession>
<evidence type="ECO:0000256" key="2">
    <source>
        <dbReference type="SAM" id="SignalP"/>
    </source>
</evidence>
<keyword evidence="4" id="KW-1185">Reference proteome</keyword>
<organism evidence="3 4">
    <name type="scientific">Bremia lactucae</name>
    <name type="common">Lettuce downy mildew</name>
    <dbReference type="NCBI Taxonomy" id="4779"/>
    <lineage>
        <taxon>Eukaryota</taxon>
        <taxon>Sar</taxon>
        <taxon>Stramenopiles</taxon>
        <taxon>Oomycota</taxon>
        <taxon>Peronosporomycetes</taxon>
        <taxon>Peronosporales</taxon>
        <taxon>Peronosporaceae</taxon>
        <taxon>Bremia</taxon>
    </lineage>
</organism>
<sequence>MPWSSLTCFLLALIYTTATIKALDWNFFNHDDDSTLTLNPNYSDEILSPETLNEMMGSDYLDRVKEMIYSGKNKIPDSSSDISLSSTSKVPAPPASPAHLTSSFVKTRPSIPSRTDLVLPSMDDIATPLTAVNAVQSTYRNWVGPWSQSADPACYREAHIMKTCPSNYDRNNLTSTCWTECPIDYPVECGMQCVQQNNGCMRENAAKVSAVAMSALSSATFGVFGEFAKFGKRVGWGIICADYLLIFVRAVIRFTRNQLVNEPETTEEKLLLLLYQTNWVVVDLPATILVCSGKVPHKNLQLTRLLLPTAQYLLLLAMTNKDNIIENWAMLKAFMIHANFSAAAEQLTEGETSSLEAGMKQNSTCGEDLKTLTTHVWSTVSAYRHQNPKIKEGDLRFKVSESTLVRYDIPTVTNNCISQFISESSVATRDILRKTYGVMINDLVKTGTSDNRVHMMAKHTAYTWIRYALFFASLGWDPTDLATLFSEFLQTVCGPTQFMGEIDDGNEYATLGMSAHHQAFKNSSLTWTKEGDGAVVLNFKNHDTKAVAVNIKSGGDKIDEVELKAGGSAQWRSSISVLGGKTLYLDRWRPGIFGLPTTGGGSLVLWVPISRQGGHLDLDVQINRT</sequence>
<name>A0A976FNS1_BRELC</name>
<proteinExistence type="predicted"/>
<dbReference type="OrthoDB" id="108346at2759"/>
<dbReference type="RefSeq" id="XP_067819525.1">
    <property type="nucleotide sequence ID" value="XM_067965087.1"/>
</dbReference>
<dbReference type="Proteomes" id="UP000294530">
    <property type="component" value="Unassembled WGS sequence"/>
</dbReference>
<feature type="compositionally biased region" description="Low complexity" evidence="1">
    <location>
        <begin position="78"/>
        <end position="88"/>
    </location>
</feature>
<comment type="caution">
    <text evidence="3">The sequence shown here is derived from an EMBL/GenBank/DDBJ whole genome shotgun (WGS) entry which is preliminary data.</text>
</comment>
<dbReference type="EMBL" id="SHOA02000019">
    <property type="protein sequence ID" value="TDH70026.1"/>
    <property type="molecule type" value="Genomic_DNA"/>
</dbReference>